<feature type="transmembrane region" description="Helical" evidence="2">
    <location>
        <begin position="88"/>
        <end position="108"/>
    </location>
</feature>
<organism evidence="4 5">
    <name type="scientific">Streptococcus mitis</name>
    <dbReference type="NCBI Taxonomy" id="28037"/>
    <lineage>
        <taxon>Bacteria</taxon>
        <taxon>Bacillati</taxon>
        <taxon>Bacillota</taxon>
        <taxon>Bacilli</taxon>
        <taxon>Lactobacillales</taxon>
        <taxon>Streptococcaceae</taxon>
        <taxon>Streptococcus</taxon>
        <taxon>Streptococcus mitis group</taxon>
    </lineage>
</organism>
<evidence type="ECO:0000256" key="2">
    <source>
        <dbReference type="SAM" id="Phobius"/>
    </source>
</evidence>
<dbReference type="PANTHER" id="PTHR36435:SF1">
    <property type="entry name" value="CAAX AMINO TERMINAL PROTEASE FAMILY PROTEIN"/>
    <property type="match status" value="1"/>
</dbReference>
<dbReference type="Pfam" id="PF02517">
    <property type="entry name" value="Rce1-like"/>
    <property type="match status" value="1"/>
</dbReference>
<keyword evidence="2" id="KW-1133">Transmembrane helix</keyword>
<evidence type="ECO:0000313" key="5">
    <source>
        <dbReference type="Proteomes" id="UP000190872"/>
    </source>
</evidence>
<dbReference type="PANTHER" id="PTHR36435">
    <property type="entry name" value="SLR1288 PROTEIN"/>
    <property type="match status" value="1"/>
</dbReference>
<evidence type="ECO:0000259" key="3">
    <source>
        <dbReference type="Pfam" id="PF02517"/>
    </source>
</evidence>
<reference evidence="4 5" key="1">
    <citation type="submission" date="2017-02" db="EMBL/GenBank/DDBJ databases">
        <title>Draft genome sequence of Streptococcus mitis CCUG 61082.</title>
        <authorList>
            <person name="Salva-Serra F."/>
            <person name="Engstrom-Jakobsson H."/>
            <person name="Thorell K."/>
            <person name="Jaen-Luchoro D."/>
            <person name="Gonzales-Siles L."/>
            <person name="Karlsson R."/>
            <person name="Gomila M."/>
            <person name="Yazdan S."/>
            <person name="Boulund F."/>
            <person name="Johnning A."/>
            <person name="Engstrand L."/>
            <person name="Kristiansson E."/>
            <person name="Moore E."/>
        </authorList>
    </citation>
    <scope>NUCLEOTIDE SEQUENCE [LARGE SCALE GENOMIC DNA]</scope>
    <source>
        <strain evidence="4 5">CCUG 61082</strain>
    </source>
</reference>
<keyword evidence="4" id="KW-0378">Hydrolase</keyword>
<evidence type="ECO:0000313" key="4">
    <source>
        <dbReference type="EMBL" id="OOR81308.1"/>
    </source>
</evidence>
<dbReference type="InterPro" id="IPR052710">
    <property type="entry name" value="CAAX_protease"/>
</dbReference>
<comment type="similarity">
    <text evidence="1">Belongs to the UPF0177 family.</text>
</comment>
<keyword evidence="2" id="KW-0472">Membrane</keyword>
<evidence type="ECO:0000256" key="1">
    <source>
        <dbReference type="ARBA" id="ARBA00009067"/>
    </source>
</evidence>
<dbReference type="InterPro" id="IPR003675">
    <property type="entry name" value="Rce1/LyrA-like_dom"/>
</dbReference>
<dbReference type="GO" id="GO:0080120">
    <property type="term" value="P:CAAX-box protein maturation"/>
    <property type="evidence" value="ECO:0007669"/>
    <property type="project" value="UniProtKB-ARBA"/>
</dbReference>
<feature type="domain" description="CAAX prenyl protease 2/Lysostaphin resistance protein A-like" evidence="3">
    <location>
        <begin position="128"/>
        <end position="216"/>
    </location>
</feature>
<dbReference type="EMBL" id="MUXS01000002">
    <property type="protein sequence ID" value="OOR81308.1"/>
    <property type="molecule type" value="Genomic_DNA"/>
</dbReference>
<feature type="transmembrane region" description="Helical" evidence="2">
    <location>
        <begin position="45"/>
        <end position="67"/>
    </location>
</feature>
<dbReference type="AlphaFoldDB" id="A0A1S9ZCT3"/>
<keyword evidence="4" id="KW-0645">Protease</keyword>
<gene>
    <name evidence="4" type="ORF">B0179_01095</name>
</gene>
<dbReference type="GO" id="GO:0004175">
    <property type="term" value="F:endopeptidase activity"/>
    <property type="evidence" value="ECO:0007669"/>
    <property type="project" value="UniProtKB-ARBA"/>
</dbReference>
<name>A0A1S9ZCT3_STRMT</name>
<accession>A0A1S9ZCT3</accession>
<proteinExistence type="inferred from homology"/>
<keyword evidence="2" id="KW-0812">Transmembrane</keyword>
<feature type="transmembrane region" description="Helical" evidence="2">
    <location>
        <begin position="208"/>
        <end position="228"/>
    </location>
</feature>
<dbReference type="GO" id="GO:0006508">
    <property type="term" value="P:proteolysis"/>
    <property type="evidence" value="ECO:0007669"/>
    <property type="project" value="UniProtKB-KW"/>
</dbReference>
<comment type="caution">
    <text evidence="4">The sequence shown here is derived from an EMBL/GenBank/DDBJ whole genome shotgun (WGS) entry which is preliminary data.</text>
</comment>
<protein>
    <submittedName>
        <fullName evidence="4">CAAX protease family protein</fullName>
    </submittedName>
</protein>
<sequence length="236" mass="25933">MMKEKSIWKELLNRAGWLLIFLLATILYQIPIGVTAILTLNAVPLLQSGLIVAGISIVILVLFIIGARKTQLASFNFSFFRAKDLARLGLSYLVIICSNILGSILLQLSNETTTANQSQINDMVQNSSLISSFFLLAVLAPICEEILCRGIVPKKIFRGKENLGFVVGTIVFALLHQPSNLPSLLIYGVMSIVLSWTAYKTQRLEMSILLHMIVNGVVFCLLALVVILSRTLGISV</sequence>
<dbReference type="Proteomes" id="UP000190872">
    <property type="component" value="Unassembled WGS sequence"/>
</dbReference>
<feature type="transmembrane region" description="Helical" evidence="2">
    <location>
        <begin position="128"/>
        <end position="147"/>
    </location>
</feature>